<evidence type="ECO:0000313" key="7">
    <source>
        <dbReference type="EMBL" id="KAA0971932.1"/>
    </source>
</evidence>
<dbReference type="RefSeq" id="WP_149297152.1">
    <property type="nucleotide sequence ID" value="NZ_VTWH01000001.1"/>
</dbReference>
<dbReference type="PANTHER" id="PTHR21716:SF64">
    <property type="entry name" value="AI-2 TRANSPORT PROTEIN TQSA"/>
    <property type="match status" value="1"/>
</dbReference>
<keyword evidence="5 6" id="KW-0472">Membrane</keyword>
<evidence type="ECO:0000256" key="1">
    <source>
        <dbReference type="ARBA" id="ARBA00004141"/>
    </source>
</evidence>
<evidence type="ECO:0000313" key="8">
    <source>
        <dbReference type="Proteomes" id="UP000324738"/>
    </source>
</evidence>
<feature type="transmembrane region" description="Helical" evidence="6">
    <location>
        <begin position="141"/>
        <end position="160"/>
    </location>
</feature>
<dbReference type="Pfam" id="PF01594">
    <property type="entry name" value="AI-2E_transport"/>
    <property type="match status" value="1"/>
</dbReference>
<dbReference type="GO" id="GO:0016020">
    <property type="term" value="C:membrane"/>
    <property type="evidence" value="ECO:0007669"/>
    <property type="project" value="UniProtKB-SubCell"/>
</dbReference>
<feature type="transmembrane region" description="Helical" evidence="6">
    <location>
        <begin position="191"/>
        <end position="211"/>
    </location>
</feature>
<gene>
    <name evidence="7" type="ORF">FPY71_02045</name>
</gene>
<proteinExistence type="inferred from homology"/>
<evidence type="ECO:0000256" key="2">
    <source>
        <dbReference type="ARBA" id="ARBA00009773"/>
    </source>
</evidence>
<accession>A0A5B0E0V3</accession>
<evidence type="ECO:0000256" key="5">
    <source>
        <dbReference type="ARBA" id="ARBA00023136"/>
    </source>
</evidence>
<dbReference type="GO" id="GO:0055085">
    <property type="term" value="P:transmembrane transport"/>
    <property type="evidence" value="ECO:0007669"/>
    <property type="project" value="TreeGrafter"/>
</dbReference>
<feature type="transmembrane region" description="Helical" evidence="6">
    <location>
        <begin position="217"/>
        <end position="241"/>
    </location>
</feature>
<comment type="caution">
    <text evidence="7">The sequence shown here is derived from an EMBL/GenBank/DDBJ whole genome shotgun (WGS) entry which is preliminary data.</text>
</comment>
<evidence type="ECO:0000256" key="6">
    <source>
        <dbReference type="SAM" id="Phobius"/>
    </source>
</evidence>
<evidence type="ECO:0000256" key="4">
    <source>
        <dbReference type="ARBA" id="ARBA00022989"/>
    </source>
</evidence>
<dbReference type="PANTHER" id="PTHR21716">
    <property type="entry name" value="TRANSMEMBRANE PROTEIN"/>
    <property type="match status" value="1"/>
</dbReference>
<feature type="transmembrane region" description="Helical" evidence="6">
    <location>
        <begin position="253"/>
        <end position="274"/>
    </location>
</feature>
<reference evidence="7 8" key="1">
    <citation type="submission" date="2019-08" db="EMBL/GenBank/DDBJ databases">
        <title>Aureimonas fodiniaquatilis sp. nov., isolated from a coal mine wastewater.</title>
        <authorList>
            <person name="Kim W."/>
        </authorList>
    </citation>
    <scope>NUCLEOTIDE SEQUENCE [LARGE SCALE GENOMIC DNA]</scope>
    <source>
        <strain evidence="7 8">CAU 1482</strain>
    </source>
</reference>
<keyword evidence="3 6" id="KW-0812">Transmembrane</keyword>
<keyword evidence="8" id="KW-1185">Reference proteome</keyword>
<evidence type="ECO:0000256" key="3">
    <source>
        <dbReference type="ARBA" id="ARBA00022692"/>
    </source>
</evidence>
<dbReference type="AlphaFoldDB" id="A0A5B0E0V3"/>
<feature type="transmembrane region" description="Helical" evidence="6">
    <location>
        <begin position="61"/>
        <end position="86"/>
    </location>
</feature>
<sequence>MHSFIENRAARLVGIAAGLVIIAAGLKLAAPILAPVTFALFAIAIVWPLQKTLQRVLPGVAALGITLVATSLVLGAFGIMVSWGLAQVVQWLIANTGRFQLLYSRGTQLLEYYGVFIDGVIANRFDVSWIVGMLRVLSVQLNGMVGFSLLVFIFLVLGLLEVRVFAQRLEANGANTAATIGRIAAKFRRYLLIRTIASVLTGASIWVFTLYMGLELAVAWGVIGFALNFIPFIGPAIAMVLPMCLAIVQFESVAVIVGIFAGLSVIQFIIGSYLEPRLAGAALSISPFLVLFSVFFWSFLWGISGAFIGVPIVIALLTFAEANPSLRWIAELLSGTEQSGISSDAT</sequence>
<feature type="transmembrane region" description="Helical" evidence="6">
    <location>
        <begin position="9"/>
        <end position="26"/>
    </location>
</feature>
<organism evidence="7 8">
    <name type="scientific">Aureimonas fodinaquatilis</name>
    <dbReference type="NCBI Taxonomy" id="2565783"/>
    <lineage>
        <taxon>Bacteria</taxon>
        <taxon>Pseudomonadati</taxon>
        <taxon>Pseudomonadota</taxon>
        <taxon>Alphaproteobacteria</taxon>
        <taxon>Hyphomicrobiales</taxon>
        <taxon>Aurantimonadaceae</taxon>
        <taxon>Aureimonas</taxon>
    </lineage>
</organism>
<protein>
    <submittedName>
        <fullName evidence="7">AI-2E family transporter</fullName>
    </submittedName>
</protein>
<feature type="transmembrane region" description="Helical" evidence="6">
    <location>
        <begin position="294"/>
        <end position="319"/>
    </location>
</feature>
<dbReference type="OrthoDB" id="9799225at2"/>
<comment type="similarity">
    <text evidence="2">Belongs to the autoinducer-2 exporter (AI-2E) (TC 2.A.86) family.</text>
</comment>
<feature type="transmembrane region" description="Helical" evidence="6">
    <location>
        <begin position="32"/>
        <end position="49"/>
    </location>
</feature>
<dbReference type="Proteomes" id="UP000324738">
    <property type="component" value="Unassembled WGS sequence"/>
</dbReference>
<dbReference type="EMBL" id="VTWH01000001">
    <property type="protein sequence ID" value="KAA0971932.1"/>
    <property type="molecule type" value="Genomic_DNA"/>
</dbReference>
<keyword evidence="4 6" id="KW-1133">Transmembrane helix</keyword>
<name>A0A5B0E0V3_9HYPH</name>
<dbReference type="InterPro" id="IPR002549">
    <property type="entry name" value="AI-2E-like"/>
</dbReference>
<comment type="subcellular location">
    <subcellularLocation>
        <location evidence="1">Membrane</location>
        <topology evidence="1">Multi-pass membrane protein</topology>
    </subcellularLocation>
</comment>